<dbReference type="Proteomes" id="UP001596406">
    <property type="component" value="Unassembled WGS sequence"/>
</dbReference>
<feature type="region of interest" description="Disordered" evidence="1">
    <location>
        <begin position="35"/>
        <end position="71"/>
    </location>
</feature>
<dbReference type="InterPro" id="IPR014044">
    <property type="entry name" value="CAP_dom"/>
</dbReference>
<dbReference type="InterPro" id="IPR035940">
    <property type="entry name" value="CAP_sf"/>
</dbReference>
<evidence type="ECO:0000256" key="1">
    <source>
        <dbReference type="SAM" id="MobiDB-lite"/>
    </source>
</evidence>
<dbReference type="RefSeq" id="WP_304447681.1">
    <property type="nucleotide sequence ID" value="NZ_JARRAH010000001.1"/>
</dbReference>
<gene>
    <name evidence="3" type="ORF">ACFQHK_05635</name>
</gene>
<organism evidence="3 4">
    <name type="scientific">Halomarina ordinaria</name>
    <dbReference type="NCBI Taxonomy" id="3033939"/>
    <lineage>
        <taxon>Archaea</taxon>
        <taxon>Methanobacteriati</taxon>
        <taxon>Methanobacteriota</taxon>
        <taxon>Stenosarchaea group</taxon>
        <taxon>Halobacteria</taxon>
        <taxon>Halobacteriales</taxon>
        <taxon>Natronomonadaceae</taxon>
        <taxon>Halomarina</taxon>
    </lineage>
</organism>
<evidence type="ECO:0000313" key="3">
    <source>
        <dbReference type="EMBL" id="MFC6835987.1"/>
    </source>
</evidence>
<dbReference type="EMBL" id="JBHSXM010000001">
    <property type="protein sequence ID" value="MFC6835987.1"/>
    <property type="molecule type" value="Genomic_DNA"/>
</dbReference>
<feature type="compositionally biased region" description="Acidic residues" evidence="1">
    <location>
        <begin position="36"/>
        <end position="58"/>
    </location>
</feature>
<reference evidence="3 4" key="1">
    <citation type="journal article" date="2019" name="Int. J. Syst. Evol. Microbiol.">
        <title>The Global Catalogue of Microorganisms (GCM) 10K type strain sequencing project: providing services to taxonomists for standard genome sequencing and annotation.</title>
        <authorList>
            <consortium name="The Broad Institute Genomics Platform"/>
            <consortium name="The Broad Institute Genome Sequencing Center for Infectious Disease"/>
            <person name="Wu L."/>
            <person name="Ma J."/>
        </authorList>
    </citation>
    <scope>NUCLEOTIDE SEQUENCE [LARGE SCALE GENOMIC DNA]</scope>
    <source>
        <strain evidence="3 4">PSRA2</strain>
    </source>
</reference>
<comment type="caution">
    <text evidence="3">The sequence shown here is derived from an EMBL/GenBank/DDBJ whole genome shotgun (WGS) entry which is preliminary data.</text>
</comment>
<dbReference type="AlphaFoldDB" id="A0ABD5U633"/>
<feature type="domain" description="SCP" evidence="2">
    <location>
        <begin position="85"/>
        <end position="220"/>
    </location>
</feature>
<evidence type="ECO:0000259" key="2">
    <source>
        <dbReference type="Pfam" id="PF00188"/>
    </source>
</evidence>
<proteinExistence type="predicted"/>
<protein>
    <submittedName>
        <fullName evidence="3">CAP domain-containing protein</fullName>
    </submittedName>
</protein>
<name>A0ABD5U633_9EURY</name>
<sequence>MVNKVLLGVLGGIVLLSVAVGGFLGWQLSADTPVEGAEEADDVEEVTPADDGETNASDDGDRNETAASFNASEVDTVAIEDGIVAAVNAGRAESDRDPLSEYDALTEMARFHSAGMADQGYPSHAAAGYDTVERYEEFDLYDQCRVPDDTRSGVREGRELETITRVTLNTTEAPDEREVAKTVATQWAADEEARTKLTYRYASRLGVGVEVTDSGYVYATLDLC</sequence>
<dbReference type="Gene3D" id="3.40.33.10">
    <property type="entry name" value="CAP"/>
    <property type="match status" value="1"/>
</dbReference>
<keyword evidence="4" id="KW-1185">Reference proteome</keyword>
<dbReference type="Pfam" id="PF00188">
    <property type="entry name" value="CAP"/>
    <property type="match status" value="1"/>
</dbReference>
<evidence type="ECO:0000313" key="4">
    <source>
        <dbReference type="Proteomes" id="UP001596406"/>
    </source>
</evidence>
<dbReference type="SUPFAM" id="SSF55797">
    <property type="entry name" value="PR-1-like"/>
    <property type="match status" value="1"/>
</dbReference>
<accession>A0ABD5U633</accession>